<sequence>MLFKQFTLAALAVIASSTALAHDNHAAGTDSVAYQPVAMHQRSRAEVIADLEIYRQSGLAALDGRDSPEVYGQAYQDAQARYQSLRSSSQFAMRVARIAQQRGEATTLAAGAMPKQPMN</sequence>
<dbReference type="AlphaFoldDB" id="A0A2W5D920"/>
<evidence type="ECO:0000256" key="1">
    <source>
        <dbReference type="SAM" id="SignalP"/>
    </source>
</evidence>
<protein>
    <recommendedName>
        <fullName evidence="4">DUF4148 domain-containing protein</fullName>
    </recommendedName>
</protein>
<keyword evidence="1" id="KW-0732">Signal</keyword>
<proteinExistence type="predicted"/>
<organism evidence="2 3">
    <name type="scientific">Roseateles depolymerans</name>
    <dbReference type="NCBI Taxonomy" id="76731"/>
    <lineage>
        <taxon>Bacteria</taxon>
        <taxon>Pseudomonadati</taxon>
        <taxon>Pseudomonadota</taxon>
        <taxon>Betaproteobacteria</taxon>
        <taxon>Burkholderiales</taxon>
        <taxon>Sphaerotilaceae</taxon>
        <taxon>Roseateles</taxon>
    </lineage>
</organism>
<reference evidence="2 3" key="1">
    <citation type="submission" date="2017-08" db="EMBL/GenBank/DDBJ databases">
        <title>Infants hospitalized years apart are colonized by the same room-sourced microbial strains.</title>
        <authorList>
            <person name="Brooks B."/>
            <person name="Olm M.R."/>
            <person name="Firek B.A."/>
            <person name="Baker R."/>
            <person name="Thomas B.C."/>
            <person name="Morowitz M.J."/>
            <person name="Banfield J.F."/>
        </authorList>
    </citation>
    <scope>NUCLEOTIDE SEQUENCE [LARGE SCALE GENOMIC DNA]</scope>
    <source>
        <strain evidence="2">S2_012_000_R2_81</strain>
    </source>
</reference>
<evidence type="ECO:0000313" key="2">
    <source>
        <dbReference type="EMBL" id="PZP28515.1"/>
    </source>
</evidence>
<evidence type="ECO:0000313" key="3">
    <source>
        <dbReference type="Proteomes" id="UP000249633"/>
    </source>
</evidence>
<accession>A0A2W5D920</accession>
<dbReference type="EMBL" id="QFOD01000022">
    <property type="protein sequence ID" value="PZP28515.1"/>
    <property type="molecule type" value="Genomic_DNA"/>
</dbReference>
<gene>
    <name evidence="2" type="ORF">DI603_19250</name>
</gene>
<comment type="caution">
    <text evidence="2">The sequence shown here is derived from an EMBL/GenBank/DDBJ whole genome shotgun (WGS) entry which is preliminary data.</text>
</comment>
<evidence type="ECO:0008006" key="4">
    <source>
        <dbReference type="Google" id="ProtNLM"/>
    </source>
</evidence>
<feature type="signal peptide" evidence="1">
    <location>
        <begin position="1"/>
        <end position="21"/>
    </location>
</feature>
<feature type="chain" id="PRO_5015958182" description="DUF4148 domain-containing protein" evidence="1">
    <location>
        <begin position="22"/>
        <end position="119"/>
    </location>
</feature>
<name>A0A2W5D920_9BURK</name>
<dbReference type="Proteomes" id="UP000249633">
    <property type="component" value="Unassembled WGS sequence"/>
</dbReference>